<evidence type="ECO:0000256" key="1">
    <source>
        <dbReference type="ARBA" id="ARBA00022729"/>
    </source>
</evidence>
<dbReference type="PANTHER" id="PTHR33376">
    <property type="match status" value="1"/>
</dbReference>
<dbReference type="AlphaFoldDB" id="A0AAP4X266"/>
<dbReference type="CDD" id="cd13602">
    <property type="entry name" value="PBP2_TRAP_BpDctp6_7"/>
    <property type="match status" value="1"/>
</dbReference>
<reference evidence="3" key="1">
    <citation type="submission" date="2023-07" db="EMBL/GenBank/DDBJ databases">
        <title>Genome content predicts the carbon catabolic preferences of heterotrophic bacteria.</title>
        <authorList>
            <person name="Gralka M."/>
        </authorList>
    </citation>
    <scope>NUCLEOTIDE SEQUENCE</scope>
    <source>
        <strain evidence="3">C2R13</strain>
    </source>
</reference>
<dbReference type="NCBIfam" id="NF037995">
    <property type="entry name" value="TRAP_S1"/>
    <property type="match status" value="1"/>
</dbReference>
<comment type="caution">
    <text evidence="3">The sequence shown here is derived from an EMBL/GenBank/DDBJ whole genome shotgun (WGS) entry which is preliminary data.</text>
</comment>
<accession>A0AAP4X266</accession>
<evidence type="ECO:0000313" key="3">
    <source>
        <dbReference type="EMBL" id="MDO6672863.1"/>
    </source>
</evidence>
<sequence>MRKPNDSLTRKTPTVKSFAWLATVGALAFSGSALAAQWNLATPYGDASFHTKNTKQFAEDVTEATDGELTVIVHSGGSLISHGEIKPSVRRGTVQAGEIFLSILSNESPVYELDTLPGVASSYEEAFALWQASKPDITELFAKEGLMPLYAVAWPAQGIYTDFDLTDVSQLKGLRIRAPNINTQRFVENVGGKPTETEEADIPTAFSTGRVDAMITSSSTGKSMSAWDYVKHYNDAKLWLPKNIVFVNKRAFDRLDESTQQAVLDAAKAAETRGWEASKADADESAKVLTENGFTISEPDAKLAEDLKAAGDKLFQDWKSRAGEEGQQLLERYRADLDA</sequence>
<dbReference type="Pfam" id="PF03480">
    <property type="entry name" value="DctP"/>
    <property type="match status" value="1"/>
</dbReference>
<dbReference type="InterPro" id="IPR038404">
    <property type="entry name" value="TRAP_DctP_sf"/>
</dbReference>
<evidence type="ECO:0000313" key="4">
    <source>
        <dbReference type="Proteomes" id="UP001170481"/>
    </source>
</evidence>
<protein>
    <submittedName>
        <fullName evidence="3">TRAP transporter substrate-binding protein</fullName>
    </submittedName>
</protein>
<dbReference type="InterPro" id="IPR018389">
    <property type="entry name" value="DctP_fam"/>
</dbReference>
<dbReference type="PANTHER" id="PTHR33376:SF4">
    <property type="entry name" value="SIALIC ACID-BINDING PERIPLASMIC PROTEIN SIAP"/>
    <property type="match status" value="1"/>
</dbReference>
<dbReference type="Proteomes" id="UP001170481">
    <property type="component" value="Unassembled WGS sequence"/>
</dbReference>
<name>A0AAP4X266_9GAMM</name>
<dbReference type="Gene3D" id="3.40.190.170">
    <property type="entry name" value="Bacterial extracellular solute-binding protein, family 7"/>
    <property type="match status" value="1"/>
</dbReference>
<evidence type="ECO:0000256" key="2">
    <source>
        <dbReference type="SAM" id="SignalP"/>
    </source>
</evidence>
<organism evidence="3 4">
    <name type="scientific">Cobetia amphilecti</name>
    <dbReference type="NCBI Taxonomy" id="1055104"/>
    <lineage>
        <taxon>Bacteria</taxon>
        <taxon>Pseudomonadati</taxon>
        <taxon>Pseudomonadota</taxon>
        <taxon>Gammaproteobacteria</taxon>
        <taxon>Oceanospirillales</taxon>
        <taxon>Halomonadaceae</taxon>
        <taxon>Cobetia</taxon>
    </lineage>
</organism>
<dbReference type="EMBL" id="JAUORK010000016">
    <property type="protein sequence ID" value="MDO6672863.1"/>
    <property type="molecule type" value="Genomic_DNA"/>
</dbReference>
<dbReference type="GO" id="GO:0055085">
    <property type="term" value="P:transmembrane transport"/>
    <property type="evidence" value="ECO:0007669"/>
    <property type="project" value="InterPro"/>
</dbReference>
<proteinExistence type="predicted"/>
<dbReference type="RefSeq" id="WP_303594449.1">
    <property type="nucleotide sequence ID" value="NZ_JAUORK010000016.1"/>
</dbReference>
<keyword evidence="1 2" id="KW-0732">Signal</keyword>
<feature type="signal peptide" evidence="2">
    <location>
        <begin position="1"/>
        <end position="35"/>
    </location>
</feature>
<gene>
    <name evidence="3" type="ORF">Q4535_12125</name>
</gene>
<feature type="chain" id="PRO_5042961102" evidence="2">
    <location>
        <begin position="36"/>
        <end position="339"/>
    </location>
</feature>